<keyword evidence="3" id="KW-1185">Reference proteome</keyword>
<proteinExistence type="predicted"/>
<name>A0A6A6E084_9PEZI</name>
<gene>
    <name evidence="2" type="ORF">K469DRAFT_726852</name>
</gene>
<dbReference type="EMBL" id="ML994634">
    <property type="protein sequence ID" value="KAF2185347.1"/>
    <property type="molecule type" value="Genomic_DNA"/>
</dbReference>
<protein>
    <submittedName>
        <fullName evidence="2">Uncharacterized protein</fullName>
    </submittedName>
</protein>
<dbReference type="OrthoDB" id="184880at2759"/>
<accession>A0A6A6E084</accession>
<evidence type="ECO:0000313" key="3">
    <source>
        <dbReference type="Proteomes" id="UP000800200"/>
    </source>
</evidence>
<feature type="region of interest" description="Disordered" evidence="1">
    <location>
        <begin position="1"/>
        <end position="20"/>
    </location>
</feature>
<organism evidence="2 3">
    <name type="scientific">Zopfia rhizophila CBS 207.26</name>
    <dbReference type="NCBI Taxonomy" id="1314779"/>
    <lineage>
        <taxon>Eukaryota</taxon>
        <taxon>Fungi</taxon>
        <taxon>Dikarya</taxon>
        <taxon>Ascomycota</taxon>
        <taxon>Pezizomycotina</taxon>
        <taxon>Dothideomycetes</taxon>
        <taxon>Dothideomycetes incertae sedis</taxon>
        <taxon>Zopfiaceae</taxon>
        <taxon>Zopfia</taxon>
    </lineage>
</organism>
<evidence type="ECO:0000313" key="2">
    <source>
        <dbReference type="EMBL" id="KAF2185347.1"/>
    </source>
</evidence>
<dbReference type="Proteomes" id="UP000800200">
    <property type="component" value="Unassembled WGS sequence"/>
</dbReference>
<reference evidence="2" key="1">
    <citation type="journal article" date="2020" name="Stud. Mycol.">
        <title>101 Dothideomycetes genomes: a test case for predicting lifestyles and emergence of pathogens.</title>
        <authorList>
            <person name="Haridas S."/>
            <person name="Albert R."/>
            <person name="Binder M."/>
            <person name="Bloem J."/>
            <person name="Labutti K."/>
            <person name="Salamov A."/>
            <person name="Andreopoulos B."/>
            <person name="Baker S."/>
            <person name="Barry K."/>
            <person name="Bills G."/>
            <person name="Bluhm B."/>
            <person name="Cannon C."/>
            <person name="Castanera R."/>
            <person name="Culley D."/>
            <person name="Daum C."/>
            <person name="Ezra D."/>
            <person name="Gonzalez J."/>
            <person name="Henrissat B."/>
            <person name="Kuo A."/>
            <person name="Liang C."/>
            <person name="Lipzen A."/>
            <person name="Lutzoni F."/>
            <person name="Magnuson J."/>
            <person name="Mondo S."/>
            <person name="Nolan M."/>
            <person name="Ohm R."/>
            <person name="Pangilinan J."/>
            <person name="Park H.-J."/>
            <person name="Ramirez L."/>
            <person name="Alfaro M."/>
            <person name="Sun H."/>
            <person name="Tritt A."/>
            <person name="Yoshinaga Y."/>
            <person name="Zwiers L.-H."/>
            <person name="Turgeon B."/>
            <person name="Goodwin S."/>
            <person name="Spatafora J."/>
            <person name="Crous P."/>
            <person name="Grigoriev I."/>
        </authorList>
    </citation>
    <scope>NUCLEOTIDE SEQUENCE</scope>
    <source>
        <strain evidence="2">CBS 207.26</strain>
    </source>
</reference>
<evidence type="ECO:0000256" key="1">
    <source>
        <dbReference type="SAM" id="MobiDB-lite"/>
    </source>
</evidence>
<dbReference type="AlphaFoldDB" id="A0A6A6E084"/>
<sequence length="225" mass="24496">MAAEAPTVTSASKTGTNDDNRLDIQHKVMYDTTLQLVHAPTDLSKGGYKLLDQATGSGEHAYIPHLFLFTDLLADLLRTGENSFDLVHSRMALPGVGTNPLSEAVKNLIALNNGPEGTIFHNAIKDLFAIVSGGQGVDLREKLIPMFKEAGLENIGYKILTTPFCARASEKIRKTSEASLFATAMGVSMTTKMLDVMPQKVIEEANKDGWEFKAFALWAQKPLSK</sequence>